<sequence>MREVVNQLARYDTVYDLSKVSSEFQRSSEAEARISRSSKHLRVLPASNELFYKIQVYMPFHPPIYVDI</sequence>
<evidence type="ECO:0000313" key="1">
    <source>
        <dbReference type="EMBL" id="TKR69809.1"/>
    </source>
</evidence>
<evidence type="ECO:0000313" key="2">
    <source>
        <dbReference type="Proteomes" id="UP000298663"/>
    </source>
</evidence>
<comment type="caution">
    <text evidence="1">The sequence shown here is derived from an EMBL/GenBank/DDBJ whole genome shotgun (WGS) entry which is preliminary data.</text>
</comment>
<accession>A0A4U5MK58</accession>
<dbReference type="Proteomes" id="UP000298663">
    <property type="component" value="Unassembled WGS sequence"/>
</dbReference>
<reference evidence="1 2" key="1">
    <citation type="journal article" date="2015" name="Genome Biol.">
        <title>Comparative genomics of Steinernema reveals deeply conserved gene regulatory networks.</title>
        <authorList>
            <person name="Dillman A.R."/>
            <person name="Macchietto M."/>
            <person name="Porter C.F."/>
            <person name="Rogers A."/>
            <person name="Williams B."/>
            <person name="Antoshechkin I."/>
            <person name="Lee M.M."/>
            <person name="Goodwin Z."/>
            <person name="Lu X."/>
            <person name="Lewis E.E."/>
            <person name="Goodrich-Blair H."/>
            <person name="Stock S.P."/>
            <person name="Adams B.J."/>
            <person name="Sternberg P.W."/>
            <person name="Mortazavi A."/>
        </authorList>
    </citation>
    <scope>NUCLEOTIDE SEQUENCE [LARGE SCALE GENOMIC DNA]</scope>
    <source>
        <strain evidence="1 2">ALL</strain>
    </source>
</reference>
<name>A0A4U5MK58_STECR</name>
<protein>
    <submittedName>
        <fullName evidence="1">Uncharacterized protein</fullName>
    </submittedName>
</protein>
<dbReference type="AlphaFoldDB" id="A0A4U5MK58"/>
<reference evidence="1 2" key="2">
    <citation type="journal article" date="2019" name="G3 (Bethesda)">
        <title>Hybrid Assembly of the Genome of the Entomopathogenic Nematode Steinernema carpocapsae Identifies the X-Chromosome.</title>
        <authorList>
            <person name="Serra L."/>
            <person name="Macchietto M."/>
            <person name="Macias-Munoz A."/>
            <person name="McGill C.J."/>
            <person name="Rodriguez I.M."/>
            <person name="Rodriguez B."/>
            <person name="Murad R."/>
            <person name="Mortazavi A."/>
        </authorList>
    </citation>
    <scope>NUCLEOTIDE SEQUENCE [LARGE SCALE GENOMIC DNA]</scope>
    <source>
        <strain evidence="1 2">ALL</strain>
    </source>
</reference>
<keyword evidence="2" id="KW-1185">Reference proteome</keyword>
<organism evidence="1 2">
    <name type="scientific">Steinernema carpocapsae</name>
    <name type="common">Entomopathogenic nematode</name>
    <dbReference type="NCBI Taxonomy" id="34508"/>
    <lineage>
        <taxon>Eukaryota</taxon>
        <taxon>Metazoa</taxon>
        <taxon>Ecdysozoa</taxon>
        <taxon>Nematoda</taxon>
        <taxon>Chromadorea</taxon>
        <taxon>Rhabditida</taxon>
        <taxon>Tylenchina</taxon>
        <taxon>Panagrolaimomorpha</taxon>
        <taxon>Strongyloidoidea</taxon>
        <taxon>Steinernematidae</taxon>
        <taxon>Steinernema</taxon>
    </lineage>
</organism>
<dbReference type="EMBL" id="AZBU02000007">
    <property type="protein sequence ID" value="TKR69809.1"/>
    <property type="molecule type" value="Genomic_DNA"/>
</dbReference>
<gene>
    <name evidence="1" type="ORF">L596_021914</name>
</gene>
<proteinExistence type="predicted"/>